<sequence length="141" mass="15438">MPASACAKPRRPTVIPPHQPHPPLATAPTAMTPNGCLPTRNKESSQASHWRAVMECFYSLTQPKSRLMSTTQPRDEGSQGLSLFGVVSAWLWAVLCVIPPGSRGWREYDVPFPPEIIASGYGERLDEGETEEGIANAHFQP</sequence>
<reference evidence="3" key="1">
    <citation type="submission" date="2009-05" db="EMBL/GenBank/DDBJ databases">
        <title>The genome sequence of Ajellomyces capsulatus strain H143.</title>
        <authorList>
            <person name="Champion M."/>
            <person name="Cuomo C.A."/>
            <person name="Ma L.-J."/>
            <person name="Henn M.R."/>
            <person name="Sil A."/>
            <person name="Goldman B."/>
            <person name="Young S.K."/>
            <person name="Kodira C.D."/>
            <person name="Zeng Q."/>
            <person name="Koehrsen M."/>
            <person name="Alvarado L."/>
            <person name="Berlin A.M."/>
            <person name="Borenstein D."/>
            <person name="Chen Z."/>
            <person name="Engels R."/>
            <person name="Freedman E."/>
            <person name="Gellesch M."/>
            <person name="Goldberg J."/>
            <person name="Griggs A."/>
            <person name="Gujja S."/>
            <person name="Heiman D.I."/>
            <person name="Hepburn T.A."/>
            <person name="Howarth C."/>
            <person name="Jen D."/>
            <person name="Larson L."/>
            <person name="Lewis B."/>
            <person name="Mehta T."/>
            <person name="Park D."/>
            <person name="Pearson M."/>
            <person name="Roberts A."/>
            <person name="Saif S."/>
            <person name="Shea T.D."/>
            <person name="Shenoy N."/>
            <person name="Sisk P."/>
            <person name="Stolte C."/>
            <person name="Sykes S."/>
            <person name="Walk T."/>
            <person name="White J."/>
            <person name="Yandava C."/>
            <person name="Klein B."/>
            <person name="McEwen J.G."/>
            <person name="Puccia R."/>
            <person name="Goldman G.H."/>
            <person name="Felipe M.S."/>
            <person name="Nino-Vega G."/>
            <person name="San-Blas G."/>
            <person name="Taylor J.W."/>
            <person name="Mendoza L."/>
            <person name="Galagan J.E."/>
            <person name="Nusbaum C."/>
            <person name="Birren B.W."/>
        </authorList>
    </citation>
    <scope>NUCLEOTIDE SEQUENCE [LARGE SCALE GENOMIC DNA]</scope>
    <source>
        <strain evidence="3">H143</strain>
    </source>
</reference>
<accession>C6H8M6</accession>
<evidence type="ECO:0000313" key="2">
    <source>
        <dbReference type="EMBL" id="EER42659.1"/>
    </source>
</evidence>
<protein>
    <submittedName>
        <fullName evidence="2">Uncharacterized protein</fullName>
    </submittedName>
</protein>
<proteinExistence type="predicted"/>
<dbReference type="Proteomes" id="UP000002624">
    <property type="component" value="Unassembled WGS sequence"/>
</dbReference>
<dbReference type="HOGENOM" id="CLU_1824779_0_0_1"/>
<dbReference type="AlphaFoldDB" id="C6H8M6"/>
<gene>
    <name evidence="2" type="ORF">HCDG_02557</name>
</gene>
<evidence type="ECO:0000256" key="1">
    <source>
        <dbReference type="SAM" id="MobiDB-lite"/>
    </source>
</evidence>
<dbReference type="VEuPathDB" id="FungiDB:HCDG_02557"/>
<feature type="compositionally biased region" description="Pro residues" evidence="1">
    <location>
        <begin position="14"/>
        <end position="25"/>
    </location>
</feature>
<name>C6H8M6_AJECH</name>
<organism evidence="2 3">
    <name type="scientific">Ajellomyces capsulatus (strain H143)</name>
    <name type="common">Darling's disease fungus</name>
    <name type="synonym">Histoplasma capsulatum</name>
    <dbReference type="NCBI Taxonomy" id="544712"/>
    <lineage>
        <taxon>Eukaryota</taxon>
        <taxon>Fungi</taxon>
        <taxon>Dikarya</taxon>
        <taxon>Ascomycota</taxon>
        <taxon>Pezizomycotina</taxon>
        <taxon>Eurotiomycetes</taxon>
        <taxon>Eurotiomycetidae</taxon>
        <taxon>Onygenales</taxon>
        <taxon>Ajellomycetaceae</taxon>
        <taxon>Histoplasma</taxon>
    </lineage>
</organism>
<dbReference type="EMBL" id="GG692421">
    <property type="protein sequence ID" value="EER42659.1"/>
    <property type="molecule type" value="Genomic_DNA"/>
</dbReference>
<feature type="region of interest" description="Disordered" evidence="1">
    <location>
        <begin position="1"/>
        <end position="44"/>
    </location>
</feature>
<evidence type="ECO:0000313" key="3">
    <source>
        <dbReference type="Proteomes" id="UP000002624"/>
    </source>
</evidence>